<keyword evidence="3" id="KW-1185">Reference proteome</keyword>
<feature type="region of interest" description="Disordered" evidence="1">
    <location>
        <begin position="224"/>
        <end position="247"/>
    </location>
</feature>
<dbReference type="Proteomes" id="UP000485058">
    <property type="component" value="Unassembled WGS sequence"/>
</dbReference>
<dbReference type="EMBL" id="BLLF01001100">
    <property type="protein sequence ID" value="GFH17127.1"/>
    <property type="molecule type" value="Genomic_DNA"/>
</dbReference>
<feature type="compositionally biased region" description="Low complexity" evidence="1">
    <location>
        <begin position="30"/>
        <end position="41"/>
    </location>
</feature>
<proteinExistence type="predicted"/>
<gene>
    <name evidence="2" type="ORF">HaLaN_13689</name>
</gene>
<sequence>MKLKEEHVLHLIQPSWEAGYPLLWLDPTRSAPSGHGGSPASPLQPQEEVWQRRREAQQGQGGSATTSQARAVAELQSGLAGFVSRCLHAFPPSAPLNGTGAQDFASEVADRRAEFLAGLLDTVQRVSLRAATACVLLRGLVDGCGGAHPITEVQSLYNRQTPQMPTTEHQHQQRPGQQRVQHKAEKSAAGDDALADCAGHRHGSAGGGRAPGTDAVEASWGAVASGSRDADVDPHHRQPPFSVKPSSQAASAKAAVLQLVALTLDPACARAAGPGFLSWMSDLAMAGSATSSKDVSGGRGSGGSCGTSEA</sequence>
<feature type="region of interest" description="Disordered" evidence="1">
    <location>
        <begin position="289"/>
        <end position="310"/>
    </location>
</feature>
<feature type="region of interest" description="Disordered" evidence="1">
    <location>
        <begin position="195"/>
        <end position="214"/>
    </location>
</feature>
<organism evidence="2 3">
    <name type="scientific">Haematococcus lacustris</name>
    <name type="common">Green alga</name>
    <name type="synonym">Haematococcus pluvialis</name>
    <dbReference type="NCBI Taxonomy" id="44745"/>
    <lineage>
        <taxon>Eukaryota</taxon>
        <taxon>Viridiplantae</taxon>
        <taxon>Chlorophyta</taxon>
        <taxon>core chlorophytes</taxon>
        <taxon>Chlorophyceae</taxon>
        <taxon>CS clade</taxon>
        <taxon>Chlamydomonadales</taxon>
        <taxon>Haematococcaceae</taxon>
        <taxon>Haematococcus</taxon>
    </lineage>
</organism>
<protein>
    <submittedName>
        <fullName evidence="2">Uncharacterized protein</fullName>
    </submittedName>
</protein>
<name>A0A699Z3F0_HAELA</name>
<feature type="region of interest" description="Disordered" evidence="1">
    <location>
        <begin position="162"/>
        <end position="190"/>
    </location>
</feature>
<accession>A0A699Z3F0</accession>
<evidence type="ECO:0000256" key="1">
    <source>
        <dbReference type="SAM" id="MobiDB-lite"/>
    </source>
</evidence>
<feature type="region of interest" description="Disordered" evidence="1">
    <location>
        <begin position="30"/>
        <end position="68"/>
    </location>
</feature>
<evidence type="ECO:0000313" key="3">
    <source>
        <dbReference type="Proteomes" id="UP000485058"/>
    </source>
</evidence>
<comment type="caution">
    <text evidence="2">The sequence shown here is derived from an EMBL/GenBank/DDBJ whole genome shotgun (WGS) entry which is preliminary data.</text>
</comment>
<dbReference type="AlphaFoldDB" id="A0A699Z3F0"/>
<reference evidence="2 3" key="1">
    <citation type="submission" date="2020-02" db="EMBL/GenBank/DDBJ databases">
        <title>Draft genome sequence of Haematococcus lacustris strain NIES-144.</title>
        <authorList>
            <person name="Morimoto D."/>
            <person name="Nakagawa S."/>
            <person name="Yoshida T."/>
            <person name="Sawayama S."/>
        </authorList>
    </citation>
    <scope>NUCLEOTIDE SEQUENCE [LARGE SCALE GENOMIC DNA]</scope>
    <source>
        <strain evidence="2 3">NIES-144</strain>
    </source>
</reference>
<feature type="compositionally biased region" description="Gly residues" evidence="1">
    <location>
        <begin position="297"/>
        <end position="310"/>
    </location>
</feature>
<evidence type="ECO:0000313" key="2">
    <source>
        <dbReference type="EMBL" id="GFH17127.1"/>
    </source>
</evidence>